<proteinExistence type="predicted"/>
<dbReference type="AlphaFoldDB" id="A0A659RCX6"/>
<comment type="caution">
    <text evidence="1">The sequence shown here is derived from an EMBL/GenBank/DDBJ whole genome shotgun (WGS) entry which is preliminary data.</text>
</comment>
<evidence type="ECO:0000313" key="1">
    <source>
        <dbReference type="EMBL" id="TGD01465.1"/>
    </source>
</evidence>
<sequence length="29" mass="3273">MSQNNYLIDKRVILDSERMPLSCAAESST</sequence>
<protein>
    <submittedName>
        <fullName evidence="1">Response regulator</fullName>
    </submittedName>
</protein>
<name>A0A659RCX6_SALET</name>
<gene>
    <name evidence="1" type="ORF">C9F09_03405</name>
</gene>
<dbReference type="Proteomes" id="UP000298491">
    <property type="component" value="Unassembled WGS sequence"/>
</dbReference>
<reference evidence="1 2" key="1">
    <citation type="submission" date="2018-03" db="EMBL/GenBank/DDBJ databases">
        <title>Non-Typhoidal Salmonella genome sequencing and assembly.</title>
        <authorList>
            <person name="Matchawe C."/>
        </authorList>
    </citation>
    <scope>NUCLEOTIDE SEQUENCE [LARGE SCALE GENOMIC DNA]</scope>
    <source>
        <strain evidence="1 2">35dea</strain>
    </source>
</reference>
<evidence type="ECO:0000313" key="2">
    <source>
        <dbReference type="Proteomes" id="UP000298491"/>
    </source>
</evidence>
<dbReference type="EMBL" id="PYKB01000301">
    <property type="protein sequence ID" value="TGD01465.1"/>
    <property type="molecule type" value="Genomic_DNA"/>
</dbReference>
<accession>A0A659RCX6</accession>
<feature type="non-terminal residue" evidence="1">
    <location>
        <position position="29"/>
    </location>
</feature>
<organism evidence="1 2">
    <name type="scientific">Salmonella enterica subsp. enterica serovar Wilhelmsburg</name>
    <dbReference type="NCBI Taxonomy" id="1960126"/>
    <lineage>
        <taxon>Bacteria</taxon>
        <taxon>Pseudomonadati</taxon>
        <taxon>Pseudomonadota</taxon>
        <taxon>Gammaproteobacteria</taxon>
        <taxon>Enterobacterales</taxon>
        <taxon>Enterobacteriaceae</taxon>
        <taxon>Salmonella</taxon>
    </lineage>
</organism>